<evidence type="ECO:0000313" key="2">
    <source>
        <dbReference type="EMBL" id="MED6178935.1"/>
    </source>
</evidence>
<feature type="region of interest" description="Disordered" evidence="1">
    <location>
        <begin position="64"/>
        <end position="84"/>
    </location>
</feature>
<accession>A0ABU6VZ97</accession>
<protein>
    <submittedName>
        <fullName evidence="2">Uncharacterized protein</fullName>
    </submittedName>
</protein>
<evidence type="ECO:0000256" key="1">
    <source>
        <dbReference type="SAM" id="MobiDB-lite"/>
    </source>
</evidence>
<gene>
    <name evidence="2" type="ORF">PIB30_112211</name>
</gene>
<evidence type="ECO:0000313" key="3">
    <source>
        <dbReference type="Proteomes" id="UP001341840"/>
    </source>
</evidence>
<keyword evidence="3" id="KW-1185">Reference proteome</keyword>
<reference evidence="2 3" key="1">
    <citation type="journal article" date="2023" name="Plants (Basel)">
        <title>Bridging the Gap: Combining Genomics and Transcriptomics Approaches to Understand Stylosanthes scabra, an Orphan Legume from the Brazilian Caatinga.</title>
        <authorList>
            <person name="Ferreira-Neto J.R.C."/>
            <person name="da Silva M.D."/>
            <person name="Binneck E."/>
            <person name="de Melo N.F."/>
            <person name="da Silva R.H."/>
            <person name="de Melo A.L.T.M."/>
            <person name="Pandolfi V."/>
            <person name="Bustamante F.O."/>
            <person name="Brasileiro-Vidal A.C."/>
            <person name="Benko-Iseppon A.M."/>
        </authorList>
    </citation>
    <scope>NUCLEOTIDE SEQUENCE [LARGE SCALE GENOMIC DNA]</scope>
    <source>
        <tissue evidence="2">Leaves</tissue>
    </source>
</reference>
<proteinExistence type="predicted"/>
<comment type="caution">
    <text evidence="2">The sequence shown here is derived from an EMBL/GenBank/DDBJ whole genome shotgun (WGS) entry which is preliminary data.</text>
</comment>
<dbReference type="EMBL" id="JASCZI010158826">
    <property type="protein sequence ID" value="MED6178935.1"/>
    <property type="molecule type" value="Genomic_DNA"/>
</dbReference>
<sequence length="84" mass="9197">MLLRTPRILGLSRFPDKRVDRWRWGWLGEKLCEVAAFPCHSKGLAAVCSQFVYPCLPNGASPAGLKTGTASRNPDGVDELVTPN</sequence>
<dbReference type="Proteomes" id="UP001341840">
    <property type="component" value="Unassembled WGS sequence"/>
</dbReference>
<name>A0ABU6VZ97_9FABA</name>
<organism evidence="2 3">
    <name type="scientific">Stylosanthes scabra</name>
    <dbReference type="NCBI Taxonomy" id="79078"/>
    <lineage>
        <taxon>Eukaryota</taxon>
        <taxon>Viridiplantae</taxon>
        <taxon>Streptophyta</taxon>
        <taxon>Embryophyta</taxon>
        <taxon>Tracheophyta</taxon>
        <taxon>Spermatophyta</taxon>
        <taxon>Magnoliopsida</taxon>
        <taxon>eudicotyledons</taxon>
        <taxon>Gunneridae</taxon>
        <taxon>Pentapetalae</taxon>
        <taxon>rosids</taxon>
        <taxon>fabids</taxon>
        <taxon>Fabales</taxon>
        <taxon>Fabaceae</taxon>
        <taxon>Papilionoideae</taxon>
        <taxon>50 kb inversion clade</taxon>
        <taxon>dalbergioids sensu lato</taxon>
        <taxon>Dalbergieae</taxon>
        <taxon>Pterocarpus clade</taxon>
        <taxon>Stylosanthes</taxon>
    </lineage>
</organism>